<dbReference type="PaxDb" id="55529-EKX51911"/>
<protein>
    <recommendedName>
        <fullName evidence="2">F-box domain-containing protein</fullName>
    </recommendedName>
</protein>
<reference evidence="5" key="2">
    <citation type="submission" date="2012-11" db="EMBL/GenBank/DDBJ databases">
        <authorList>
            <person name="Kuo A."/>
            <person name="Curtis B.A."/>
            <person name="Tanifuji G."/>
            <person name="Burki F."/>
            <person name="Gruber A."/>
            <person name="Irimia M."/>
            <person name="Maruyama S."/>
            <person name="Arias M.C."/>
            <person name="Ball S.G."/>
            <person name="Gile G.H."/>
            <person name="Hirakawa Y."/>
            <person name="Hopkins J.F."/>
            <person name="Rensing S.A."/>
            <person name="Schmutz J."/>
            <person name="Symeonidi A."/>
            <person name="Elias M."/>
            <person name="Eveleigh R.J."/>
            <person name="Herman E.K."/>
            <person name="Klute M.J."/>
            <person name="Nakayama T."/>
            <person name="Obornik M."/>
            <person name="Reyes-Prieto A."/>
            <person name="Armbrust E.V."/>
            <person name="Aves S.J."/>
            <person name="Beiko R.G."/>
            <person name="Coutinho P."/>
            <person name="Dacks J.B."/>
            <person name="Durnford D.G."/>
            <person name="Fast N.M."/>
            <person name="Green B.R."/>
            <person name="Grisdale C."/>
            <person name="Hempe F."/>
            <person name="Henrissat B."/>
            <person name="Hoppner M.P."/>
            <person name="Ishida K.-I."/>
            <person name="Kim E."/>
            <person name="Koreny L."/>
            <person name="Kroth P.G."/>
            <person name="Liu Y."/>
            <person name="Malik S.-B."/>
            <person name="Maier U.G."/>
            <person name="McRose D."/>
            <person name="Mock T."/>
            <person name="Neilson J.A."/>
            <person name="Onodera N.T."/>
            <person name="Poole A.M."/>
            <person name="Pritham E.J."/>
            <person name="Richards T.A."/>
            <person name="Rocap G."/>
            <person name="Roy S.W."/>
            <person name="Sarai C."/>
            <person name="Schaack S."/>
            <person name="Shirato S."/>
            <person name="Slamovits C.H."/>
            <person name="Spencer D.F."/>
            <person name="Suzuki S."/>
            <person name="Worden A.Z."/>
            <person name="Zauner S."/>
            <person name="Barry K."/>
            <person name="Bell C."/>
            <person name="Bharti A.K."/>
            <person name="Crow J.A."/>
            <person name="Grimwood J."/>
            <person name="Kramer R."/>
            <person name="Lindquist E."/>
            <person name="Lucas S."/>
            <person name="Salamov A."/>
            <person name="McFadden G.I."/>
            <person name="Lane C.E."/>
            <person name="Keeling P.J."/>
            <person name="Gray M.W."/>
            <person name="Grigoriev I.V."/>
            <person name="Archibald J.M."/>
        </authorList>
    </citation>
    <scope>NUCLEOTIDE SEQUENCE</scope>
    <source>
        <strain evidence="5">CCMP2712</strain>
    </source>
</reference>
<feature type="domain" description="F-box" evidence="2">
    <location>
        <begin position="160"/>
        <end position="206"/>
    </location>
</feature>
<keyword evidence="5" id="KW-1185">Reference proteome</keyword>
<dbReference type="SUPFAM" id="SSF50978">
    <property type="entry name" value="WD40 repeat-like"/>
    <property type="match status" value="1"/>
</dbReference>
<evidence type="ECO:0000313" key="3">
    <source>
        <dbReference type="EMBL" id="EKX51911.1"/>
    </source>
</evidence>
<evidence type="ECO:0000313" key="4">
    <source>
        <dbReference type="EnsemblProtists" id="EKX51911"/>
    </source>
</evidence>
<feature type="compositionally biased region" description="Basic and acidic residues" evidence="1">
    <location>
        <begin position="329"/>
        <end position="339"/>
    </location>
</feature>
<dbReference type="SUPFAM" id="SSF81383">
    <property type="entry name" value="F-box domain"/>
    <property type="match status" value="1"/>
</dbReference>
<evidence type="ECO:0000259" key="2">
    <source>
        <dbReference type="PROSITE" id="PS50181"/>
    </source>
</evidence>
<evidence type="ECO:0000313" key="5">
    <source>
        <dbReference type="Proteomes" id="UP000011087"/>
    </source>
</evidence>
<dbReference type="PROSITE" id="PS50181">
    <property type="entry name" value="FBOX"/>
    <property type="match status" value="1"/>
</dbReference>
<reference evidence="4" key="3">
    <citation type="submission" date="2016-03" db="UniProtKB">
        <authorList>
            <consortium name="EnsemblProtists"/>
        </authorList>
    </citation>
    <scope>IDENTIFICATION</scope>
</reference>
<dbReference type="EnsemblProtists" id="EKX51911">
    <property type="protein sequence ID" value="EKX51911"/>
    <property type="gene ID" value="GUITHDRAFT_102524"/>
</dbReference>
<dbReference type="Pfam" id="PF00646">
    <property type="entry name" value="F-box"/>
    <property type="match status" value="1"/>
</dbReference>
<dbReference type="InterPro" id="IPR036322">
    <property type="entry name" value="WD40_repeat_dom_sf"/>
</dbReference>
<name>L1JTM6_GUITC</name>
<dbReference type="RefSeq" id="XP_005838891.1">
    <property type="nucleotide sequence ID" value="XM_005838834.1"/>
</dbReference>
<dbReference type="Gene3D" id="2.130.10.10">
    <property type="entry name" value="YVTN repeat-like/Quinoprotein amine dehydrogenase"/>
    <property type="match status" value="1"/>
</dbReference>
<dbReference type="AlphaFoldDB" id="L1JTM6"/>
<dbReference type="InterPro" id="IPR001810">
    <property type="entry name" value="F-box_dom"/>
</dbReference>
<dbReference type="Gene3D" id="1.20.1280.50">
    <property type="match status" value="1"/>
</dbReference>
<dbReference type="Proteomes" id="UP000011087">
    <property type="component" value="Unassembled WGS sequence"/>
</dbReference>
<evidence type="ECO:0000256" key="1">
    <source>
        <dbReference type="SAM" id="MobiDB-lite"/>
    </source>
</evidence>
<dbReference type="KEGG" id="gtt:GUITHDRAFT_102524"/>
<feature type="compositionally biased region" description="Gly residues" evidence="1">
    <location>
        <begin position="345"/>
        <end position="354"/>
    </location>
</feature>
<dbReference type="SMART" id="SM00256">
    <property type="entry name" value="FBOX"/>
    <property type="match status" value="1"/>
</dbReference>
<gene>
    <name evidence="3" type="ORF">GUITHDRAFT_102524</name>
</gene>
<sequence>MDGEDGEGEDELAAISAMYEESIENIVRPCSLTEGFIAVVELKFNMTRLRVHIPRGYPEIRPVVCMEEPGEEDGGYSEQLMMKIQACVTARNACFSCTKSKTVEFERKSDGIDSDNVITLIEAIRCLIDEEDASRAGQDACSRVASRPQSEIVACSSAVNNISSILPTDLLTKVISKIDRSHLLKVSLVCKLFSFAVDSAEIWLENMRRKGWEGQAVMAGASNSDDGSDYAAHCLPLKGGRDTAAAAASAAANIKNVFRDMWRSELLWYMRETSSKGVVASLSRLGDQASTSAVTGLAYLRGGDDDLLLAVGLSKSIHVLPLREFSWRGEGEERDERAPPSELTGGMGGAAEGGGSGDLVDPFTGIKELAVRDHRSYDGKMVNVQSSSDGKSLVAALNNGKLMAWKAGTNGVKRAEDMGNSADAIILRPHKSSIRQFQVRTLSSSHHPVVIAGGDDGCLSVSSVSKQKGGASSMLMRGHGAAITCVDSSKDEATHVWAHAIDNEAALTPAPAAGSVWCSRREGEAVGLREGNVLVQIIAGMHDGIVNFYDPRASSGQDGRKANLVCSISRASARDPEERIFRCSSVWDKWGIHWLWGQRAMLASEEELLWGRIGFPRRALSTLRCSPNGRMLVTVDTLEELSCFDLRRMGVCVNVQAGETIGRRATSEKTQWSSEEVKKGRFSSELDWKASRIIQESCNFCDVMHR</sequence>
<accession>L1JTM6</accession>
<organism evidence="3">
    <name type="scientific">Guillardia theta (strain CCMP2712)</name>
    <name type="common">Cryptophyte</name>
    <dbReference type="NCBI Taxonomy" id="905079"/>
    <lineage>
        <taxon>Eukaryota</taxon>
        <taxon>Cryptophyceae</taxon>
        <taxon>Pyrenomonadales</taxon>
        <taxon>Geminigeraceae</taxon>
        <taxon>Guillardia</taxon>
    </lineage>
</organism>
<proteinExistence type="predicted"/>
<feature type="region of interest" description="Disordered" evidence="1">
    <location>
        <begin position="329"/>
        <end position="354"/>
    </location>
</feature>
<dbReference type="HOGENOM" id="CLU_391020_0_0_1"/>
<dbReference type="InterPro" id="IPR036047">
    <property type="entry name" value="F-box-like_dom_sf"/>
</dbReference>
<dbReference type="EMBL" id="JH992974">
    <property type="protein sequence ID" value="EKX51911.1"/>
    <property type="molecule type" value="Genomic_DNA"/>
</dbReference>
<reference evidence="3 5" key="1">
    <citation type="journal article" date="2012" name="Nature">
        <title>Algal genomes reveal evolutionary mosaicism and the fate of nucleomorphs.</title>
        <authorList>
            <consortium name="DOE Joint Genome Institute"/>
            <person name="Curtis B.A."/>
            <person name="Tanifuji G."/>
            <person name="Burki F."/>
            <person name="Gruber A."/>
            <person name="Irimia M."/>
            <person name="Maruyama S."/>
            <person name="Arias M.C."/>
            <person name="Ball S.G."/>
            <person name="Gile G.H."/>
            <person name="Hirakawa Y."/>
            <person name="Hopkins J.F."/>
            <person name="Kuo A."/>
            <person name="Rensing S.A."/>
            <person name="Schmutz J."/>
            <person name="Symeonidi A."/>
            <person name="Elias M."/>
            <person name="Eveleigh R.J."/>
            <person name="Herman E.K."/>
            <person name="Klute M.J."/>
            <person name="Nakayama T."/>
            <person name="Obornik M."/>
            <person name="Reyes-Prieto A."/>
            <person name="Armbrust E.V."/>
            <person name="Aves S.J."/>
            <person name="Beiko R.G."/>
            <person name="Coutinho P."/>
            <person name="Dacks J.B."/>
            <person name="Durnford D.G."/>
            <person name="Fast N.M."/>
            <person name="Green B.R."/>
            <person name="Grisdale C.J."/>
            <person name="Hempel F."/>
            <person name="Henrissat B."/>
            <person name="Hoppner M.P."/>
            <person name="Ishida K."/>
            <person name="Kim E."/>
            <person name="Koreny L."/>
            <person name="Kroth P.G."/>
            <person name="Liu Y."/>
            <person name="Malik S.B."/>
            <person name="Maier U.G."/>
            <person name="McRose D."/>
            <person name="Mock T."/>
            <person name="Neilson J.A."/>
            <person name="Onodera N.T."/>
            <person name="Poole A.M."/>
            <person name="Pritham E.J."/>
            <person name="Richards T.A."/>
            <person name="Rocap G."/>
            <person name="Roy S.W."/>
            <person name="Sarai C."/>
            <person name="Schaack S."/>
            <person name="Shirato S."/>
            <person name="Slamovits C.H."/>
            <person name="Spencer D.F."/>
            <person name="Suzuki S."/>
            <person name="Worden A.Z."/>
            <person name="Zauner S."/>
            <person name="Barry K."/>
            <person name="Bell C."/>
            <person name="Bharti A.K."/>
            <person name="Crow J.A."/>
            <person name="Grimwood J."/>
            <person name="Kramer R."/>
            <person name="Lindquist E."/>
            <person name="Lucas S."/>
            <person name="Salamov A."/>
            <person name="McFadden G.I."/>
            <person name="Lane C.E."/>
            <person name="Keeling P.J."/>
            <person name="Gray M.W."/>
            <person name="Grigoriev I.V."/>
            <person name="Archibald J.M."/>
        </authorList>
    </citation>
    <scope>NUCLEOTIDE SEQUENCE</scope>
    <source>
        <strain evidence="3 5">CCMP2712</strain>
    </source>
</reference>
<dbReference type="InterPro" id="IPR015943">
    <property type="entry name" value="WD40/YVTN_repeat-like_dom_sf"/>
</dbReference>
<dbReference type="GeneID" id="17308482"/>